<dbReference type="Proteomes" id="UP001246690">
    <property type="component" value="Chromosome"/>
</dbReference>
<evidence type="ECO:0000313" key="1">
    <source>
        <dbReference type="EMBL" id="WMY72258.1"/>
    </source>
</evidence>
<reference evidence="1 2" key="1">
    <citation type="submission" date="2023-09" db="EMBL/GenBank/DDBJ databases">
        <title>Buttiauxella selenatireducens sp. nov., isolated from the rhizosphere of Cardamine hupingshanesis.</title>
        <authorList>
            <person name="Zhang S."/>
            <person name="Xu Z."/>
            <person name="Wang H."/>
            <person name="Guo Y."/>
        </authorList>
    </citation>
    <scope>NUCLEOTIDE SEQUENCE [LARGE SCALE GENOMIC DNA]</scope>
    <source>
        <strain evidence="1 2">R73</strain>
    </source>
</reference>
<sequence>MTQIIAMYSSKILRDSEQKEENQSLMLIHSVAVRVSKSEEDNIYYQLDVELQVSKDDAPLVFNHFDGCSSTKDLMLAMTRFNEYVNIIKANEVYYQERCEPLEKFIMMW</sequence>
<name>A0ABY9S428_9ENTR</name>
<accession>A0ABY9S428</accession>
<gene>
    <name evidence="1" type="ORF">RHD99_12190</name>
</gene>
<dbReference type="EMBL" id="CP133838">
    <property type="protein sequence ID" value="WMY72258.1"/>
    <property type="molecule type" value="Genomic_DNA"/>
</dbReference>
<evidence type="ECO:0000313" key="2">
    <source>
        <dbReference type="Proteomes" id="UP001246690"/>
    </source>
</evidence>
<protein>
    <submittedName>
        <fullName evidence="1">Uncharacterized protein</fullName>
    </submittedName>
</protein>
<organism evidence="1 2">
    <name type="scientific">Buttiauxella selenatireducens</name>
    <dbReference type="NCBI Taxonomy" id="3073902"/>
    <lineage>
        <taxon>Bacteria</taxon>
        <taxon>Pseudomonadati</taxon>
        <taxon>Pseudomonadota</taxon>
        <taxon>Gammaproteobacteria</taxon>
        <taxon>Enterobacterales</taxon>
        <taxon>Enterobacteriaceae</taxon>
        <taxon>Buttiauxella</taxon>
    </lineage>
</organism>
<proteinExistence type="predicted"/>
<keyword evidence="2" id="KW-1185">Reference proteome</keyword>
<dbReference type="RefSeq" id="WP_309874106.1">
    <property type="nucleotide sequence ID" value="NZ_CP133838.1"/>
</dbReference>